<evidence type="ECO:0000313" key="2">
    <source>
        <dbReference type="Proteomes" id="UP000284168"/>
    </source>
</evidence>
<protein>
    <submittedName>
        <fullName evidence="1">Ethanolamine utilization protein EutQ</fullName>
    </submittedName>
</protein>
<dbReference type="AlphaFoldDB" id="A0A423IIR3"/>
<sequence length="129" mass="14447">MEQSERTVKSVTGKGPVRRIDHRDLDFVHRGGPPGKASVARALSNEVSPNMGVGFARWEGAEVAWTLLYDEVIFVIEGCFELKANDELYQVEPGQMLWIPEGTELVYGGHALFGYVVYPGDWKRQHGLE</sequence>
<dbReference type="Gene3D" id="2.60.120.10">
    <property type="entry name" value="Jelly Rolls"/>
    <property type="match status" value="1"/>
</dbReference>
<evidence type="ECO:0000313" key="1">
    <source>
        <dbReference type="EMBL" id="RON25334.1"/>
    </source>
</evidence>
<dbReference type="SUPFAM" id="SSF51182">
    <property type="entry name" value="RmlC-like cupins"/>
    <property type="match status" value="1"/>
</dbReference>
<comment type="caution">
    <text evidence="1">The sequence shown here is derived from an EMBL/GenBank/DDBJ whole genome shotgun (WGS) entry which is preliminary data.</text>
</comment>
<proteinExistence type="predicted"/>
<dbReference type="InterPro" id="IPR014710">
    <property type="entry name" value="RmlC-like_jellyroll"/>
</dbReference>
<dbReference type="InterPro" id="IPR010424">
    <property type="entry name" value="EutQ"/>
</dbReference>
<accession>A0A423IIR3</accession>
<organism evidence="1 2">
    <name type="scientific">Pseudomonas lini</name>
    <dbReference type="NCBI Taxonomy" id="163011"/>
    <lineage>
        <taxon>Bacteria</taxon>
        <taxon>Pseudomonadati</taxon>
        <taxon>Pseudomonadota</taxon>
        <taxon>Gammaproteobacteria</taxon>
        <taxon>Pseudomonadales</taxon>
        <taxon>Pseudomonadaceae</taxon>
        <taxon>Pseudomonas</taxon>
    </lineage>
</organism>
<dbReference type="EMBL" id="MOBN01000036">
    <property type="protein sequence ID" value="RON25334.1"/>
    <property type="molecule type" value="Genomic_DNA"/>
</dbReference>
<name>A0A423IIR3_9PSED</name>
<dbReference type="InterPro" id="IPR011051">
    <property type="entry name" value="RmlC_Cupin_sf"/>
</dbReference>
<reference evidence="1 2" key="1">
    <citation type="submission" date="2016-10" db="EMBL/GenBank/DDBJ databases">
        <title>Comparative genome analysis of multiple Pseudomonas spp. focuses on biocontrol and plant growth promoting traits.</title>
        <authorList>
            <person name="Tao X.-Y."/>
            <person name="Taylor C.G."/>
        </authorList>
    </citation>
    <scope>NUCLEOTIDE SEQUENCE [LARGE SCALE GENOMIC DNA]</scope>
    <source>
        <strain evidence="1 2">48C10</strain>
    </source>
</reference>
<dbReference type="Pfam" id="PF06249">
    <property type="entry name" value="EutQ"/>
    <property type="match status" value="1"/>
</dbReference>
<gene>
    <name evidence="1" type="ORF">BK663_20475</name>
</gene>
<dbReference type="Proteomes" id="UP000284168">
    <property type="component" value="Unassembled WGS sequence"/>
</dbReference>